<dbReference type="SUPFAM" id="SSF52540">
    <property type="entry name" value="P-loop containing nucleoside triphosphate hydrolases"/>
    <property type="match status" value="2"/>
</dbReference>
<feature type="coiled-coil region" evidence="4">
    <location>
        <begin position="1566"/>
        <end position="1593"/>
    </location>
</feature>
<evidence type="ECO:0000256" key="4">
    <source>
        <dbReference type="SAM" id="Coils"/>
    </source>
</evidence>
<dbReference type="PROSITE" id="PS51720">
    <property type="entry name" value="G_AIG1"/>
    <property type="match status" value="2"/>
</dbReference>
<evidence type="ECO:0000256" key="5">
    <source>
        <dbReference type="SAM" id="MobiDB-lite"/>
    </source>
</evidence>
<dbReference type="PANTHER" id="PTHR10903:SF148">
    <property type="entry name" value="LEUCINE-RICH REPEAT-CONTAINING PROTEIN DDB_G0290503"/>
    <property type="match status" value="1"/>
</dbReference>
<feature type="coiled-coil region" evidence="4">
    <location>
        <begin position="1633"/>
        <end position="1751"/>
    </location>
</feature>
<dbReference type="InterPro" id="IPR027417">
    <property type="entry name" value="P-loop_NTPase"/>
</dbReference>
<evidence type="ECO:0000313" key="8">
    <source>
        <dbReference type="Proteomes" id="UP001274896"/>
    </source>
</evidence>
<comment type="caution">
    <text evidence="7">The sequence shown here is derived from an EMBL/GenBank/DDBJ whole genome shotgun (WGS) entry which is preliminary data.</text>
</comment>
<feature type="coiled-coil region" evidence="4">
    <location>
        <begin position="1304"/>
        <end position="1331"/>
    </location>
</feature>
<name>A0AAE0R8D8_9TELE</name>
<organism evidence="7 8">
    <name type="scientific">Hemibagrus guttatus</name>
    <dbReference type="NCBI Taxonomy" id="175788"/>
    <lineage>
        <taxon>Eukaryota</taxon>
        <taxon>Metazoa</taxon>
        <taxon>Chordata</taxon>
        <taxon>Craniata</taxon>
        <taxon>Vertebrata</taxon>
        <taxon>Euteleostomi</taxon>
        <taxon>Actinopterygii</taxon>
        <taxon>Neopterygii</taxon>
        <taxon>Teleostei</taxon>
        <taxon>Ostariophysi</taxon>
        <taxon>Siluriformes</taxon>
        <taxon>Bagridae</taxon>
        <taxon>Hemibagrus</taxon>
    </lineage>
</organism>
<comment type="similarity">
    <text evidence="1">Belongs to the TRAFAC class TrmE-Era-EngA-EngB-Septin-like GTPase superfamily. AIG1/Toc34/Toc159-like paraseptin GTPase family. IAN subfamily.</text>
</comment>
<dbReference type="Proteomes" id="UP001274896">
    <property type="component" value="Unassembled WGS sequence"/>
</dbReference>
<gene>
    <name evidence="7" type="ORF">QTP70_019956</name>
</gene>
<feature type="region of interest" description="Disordered" evidence="5">
    <location>
        <begin position="1395"/>
        <end position="1416"/>
    </location>
</feature>
<dbReference type="EMBL" id="JAUCMX010000005">
    <property type="protein sequence ID" value="KAK3546038.1"/>
    <property type="molecule type" value="Genomic_DNA"/>
</dbReference>
<feature type="region of interest" description="Disordered" evidence="5">
    <location>
        <begin position="1"/>
        <end position="21"/>
    </location>
</feature>
<dbReference type="PANTHER" id="PTHR10903">
    <property type="entry name" value="GTPASE, IMAP FAMILY MEMBER-RELATED"/>
    <property type="match status" value="1"/>
</dbReference>
<evidence type="ECO:0000313" key="7">
    <source>
        <dbReference type="EMBL" id="KAK3546038.1"/>
    </source>
</evidence>
<feature type="coiled-coil region" evidence="4">
    <location>
        <begin position="799"/>
        <end position="1219"/>
    </location>
</feature>
<dbReference type="FunFam" id="3.40.50.300:FF:001809">
    <property type="entry name" value="Si:ch1073-365p7.2"/>
    <property type="match status" value="1"/>
</dbReference>
<dbReference type="InterPro" id="IPR045058">
    <property type="entry name" value="GIMA/IAN/Toc"/>
</dbReference>
<proteinExistence type="inferred from homology"/>
<sequence>AKQQAAEKTAGGPNHDNPPLPELRLVLLGRKGTGKSSSGNTILGMAGGFESGKPTEECVKRRADIASYRVTVVDTPGWEWYYSGNGTPGWVTRETMRSVTVCPPGPHALLLVIRSAASVTEDYYGQVEEHLELLGKTAWTHTMLLFTRGEELGSIPIEQRLQNAGKSLQKLLERCGNRFHVFENKRCGKDGAQVKELIRKIEEMVKEIGGRHYECDPLLLVIEVEGKRRARERRKKQRIMETQAQRGIIKAVLTTDISLPEDQDETSLFSRASHRVPELRLILLGERETGKSSAGNTILRGSTFFQTGQATEECSRQQGEISGRLVTVVDVPGWEGGPEGITTDRIKREICASVTLCPPGPHALLLTLRVDALVRATAVREHLELLGEGVWRYTILLFTRGDQLREGVTIEQHIQGGGRDLHWLMEKCGKRYHVISSIVLDGDSSKAQVTALLGKIEKMISCNRCEAFSPVVQEIQELGKQKNERFNIKLKEINEKLQRQELELKRMREREVKSIRRIFDWRKDKVKSPGKTTREREEGMDRTDDDRKSIMSELEERMVWLTEDREREIQELSLENSSLIAALNQGCKERGEIIMKVDEKEKENEELKEKVDELQVNVLELKSVSILKEQERKEREEELIKRHEDTENELKGQLDHKKKEEEELRRTVVEMQKMMAESKRKYEEDIFNEKQEQERRLTEKHELEKKLEEKQKEMEVIKLKSENKVREQEEKLREMNEKRETEKLKLNELIELMTKEMEDLQVVYIKEVNASKTARQIHENIVLKYNELVDKLVGKDAENQQEMAKNVEIQNKLKEKHAEISDLVQKLMEKEQEIETLKQTIDAKQRNIENVQNDSKVKMAEHTSRIKYLENEYKEMEEFLKRENVILKEEIEVMKNLNEENARKIEDDTRKILEVKENTINYLCQQNEESGANIEELKQQINEVQIMVENLQNQNAALIQELDGIHITCEDYKKDLQAQIIKNERREKDIKDILNQSEEMGKIKDELNQENIKKKEHEICLLKERNQTQQMELEFMNKSNEELEKKTEVMKKYYEERLSERIAEMDVKDAEREQRLHNKELELCEREQILGKNMQELERGKKELKNRDDDINCREQELRDEKQQLDRREQEVREKENKLKYQCQNNQILQENLERREKELTEREKELESKHEGLRDVYEKQEVERKNIKKQLEEKEIFLRKMEEDLSVKQIDLQDQLKELKCHRENLDIRDKEFIKREQQFIESEQLYEGKMQKLAKGMHELEQNKQDFEKWQAELTLKENSLMQRSTEFQKKEQELLQREHELQIKMQDLLETNKEIEGHEQELLKKQEIQAAATDQLKNELDTIKDALGIREQELKNIEDMLYKREQEFKDRVKDLDIKEKLIEKKYEEYEAAEKTLDSKQKAQRELSEKQEKELENIRQHLEESKKELMTMQDELLVKQINLQKEKKDFESLRENTDNRENEIKKIEQELMNSEQLCEVKAQELLTGAQELEKSKKDNEKWQAELTNKEYDLLQQLKELQKKEQELAQRENNLQLKSQELLGKNEEATPAEQQLLFNQQSQMTEKWESQLEDFKENLAKREQELITKEDEFQKREENIGSAEIYLEKREIIVQKKEREVQINKEQNDHMLNDLKTKQAKLEEMNHSLEAKQHELSDLEKELSIRENNITNKEQDLSKRHKEMDIKEHDMENRELELKSRDQAFKKTEQELNELNVTLESKKKYLENHTAELENQKSEMNIEKQMLKMKSEQLEKWGKYLYNMELKMINRNPSPDFKPWNQKRTSNIIQSQNSETMYQEVGIDSRTYDRENGNSSAVEDDHSVEMASSSETTYSELENEELACLVKSRGLEVKLEAQRNGANRQETITINKEDDTEEFFEPASSDDQVTQGLFCPISELKLMFIGEAWSSHRSATCAILGQDVKVGTLWRGNISGKPLLVVEPRGIKWRCSKDINMNFQKDLIHSISLCTPGPHAFILLLPAYLTFTRQYRKAVECTMATLGEAAWRHTIVLFTWAEALGESGQQHIKRNGDLEWLIQKCGGRYHVLDNRHREAHVVQLLEMIYEMVAANHGRYYQVK</sequence>
<evidence type="ECO:0000256" key="3">
    <source>
        <dbReference type="ARBA" id="ARBA00023134"/>
    </source>
</evidence>
<evidence type="ECO:0000256" key="1">
    <source>
        <dbReference type="ARBA" id="ARBA00008535"/>
    </source>
</evidence>
<accession>A0AAE0R8D8</accession>
<dbReference type="InterPro" id="IPR006703">
    <property type="entry name" value="G_AIG1"/>
</dbReference>
<protein>
    <recommendedName>
        <fullName evidence="6">AIG1-type G domain-containing protein</fullName>
    </recommendedName>
</protein>
<dbReference type="Pfam" id="PF04548">
    <property type="entry name" value="AIG1"/>
    <property type="match status" value="3"/>
</dbReference>
<feature type="non-terminal residue" evidence="7">
    <location>
        <position position="1"/>
    </location>
</feature>
<feature type="region of interest" description="Disordered" evidence="5">
    <location>
        <begin position="1808"/>
        <end position="1827"/>
    </location>
</feature>
<feature type="coiled-coil region" evidence="4">
    <location>
        <begin position="483"/>
        <end position="510"/>
    </location>
</feature>
<keyword evidence="8" id="KW-1185">Reference proteome</keyword>
<feature type="domain" description="AIG1-type G" evidence="6">
    <location>
        <begin position="276"/>
        <end position="477"/>
    </location>
</feature>
<keyword evidence="2" id="KW-0547">Nucleotide-binding</keyword>
<feature type="domain" description="AIG1-type G" evidence="6">
    <location>
        <begin position="20"/>
        <end position="222"/>
    </location>
</feature>
<feature type="coiled-coil region" evidence="4">
    <location>
        <begin position="551"/>
        <end position="752"/>
    </location>
</feature>
<evidence type="ECO:0000259" key="6">
    <source>
        <dbReference type="PROSITE" id="PS51720"/>
    </source>
</evidence>
<keyword evidence="3" id="KW-0342">GTP-binding</keyword>
<evidence type="ECO:0000256" key="2">
    <source>
        <dbReference type="ARBA" id="ARBA00022741"/>
    </source>
</evidence>
<dbReference type="Gene3D" id="3.40.50.300">
    <property type="entry name" value="P-loop containing nucleotide triphosphate hydrolases"/>
    <property type="match status" value="3"/>
</dbReference>
<keyword evidence="4" id="KW-0175">Coiled coil</keyword>
<reference evidence="7" key="1">
    <citation type="submission" date="2023-06" db="EMBL/GenBank/DDBJ databases">
        <title>Male Hemibagrus guttatus genome.</title>
        <authorList>
            <person name="Bian C."/>
        </authorList>
    </citation>
    <scope>NUCLEOTIDE SEQUENCE</scope>
    <source>
        <strain evidence="7">Male_cb2023</strain>
        <tissue evidence="7">Muscle</tissue>
    </source>
</reference>
<dbReference type="FunFam" id="3.40.50.300:FF:002274">
    <property type="entry name" value="Si:dkeyp-69e1.8"/>
    <property type="match status" value="1"/>
</dbReference>
<dbReference type="GO" id="GO:0005525">
    <property type="term" value="F:GTP binding"/>
    <property type="evidence" value="ECO:0007669"/>
    <property type="project" value="UniProtKB-KW"/>
</dbReference>